<dbReference type="NCBIfam" id="TIGR01732">
    <property type="entry name" value="tiny_TM_bacill"/>
    <property type="match status" value="1"/>
</dbReference>
<name>A0ABS2RD87_9BACI</name>
<evidence type="ECO:0000256" key="3">
    <source>
        <dbReference type="ARBA" id="ARBA00022692"/>
    </source>
</evidence>
<evidence type="ECO:0000256" key="5">
    <source>
        <dbReference type="ARBA" id="ARBA00023136"/>
    </source>
</evidence>
<dbReference type="Pfam" id="PF09680">
    <property type="entry name" value="YjcZ_2"/>
    <property type="match status" value="1"/>
</dbReference>
<accession>A0ABS2RD87</accession>
<reference evidence="7 8" key="1">
    <citation type="submission" date="2021-01" db="EMBL/GenBank/DDBJ databases">
        <title>Genomic Encyclopedia of Type Strains, Phase IV (KMG-IV): sequencing the most valuable type-strain genomes for metagenomic binning, comparative biology and taxonomic classification.</title>
        <authorList>
            <person name="Goeker M."/>
        </authorList>
    </citation>
    <scope>NUCLEOTIDE SEQUENCE [LARGE SCALE GENOMIC DNA]</scope>
    <source>
        <strain evidence="7 8">DSM 105453</strain>
    </source>
</reference>
<evidence type="ECO:0000313" key="8">
    <source>
        <dbReference type="Proteomes" id="UP000823485"/>
    </source>
</evidence>
<organism evidence="7 8">
    <name type="scientific">Siminovitchia thermophila</name>
    <dbReference type="NCBI Taxonomy" id="1245522"/>
    <lineage>
        <taxon>Bacteria</taxon>
        <taxon>Bacillati</taxon>
        <taxon>Bacillota</taxon>
        <taxon>Bacilli</taxon>
        <taxon>Bacillales</taxon>
        <taxon>Bacillaceae</taxon>
        <taxon>Siminovitchia</taxon>
    </lineage>
</organism>
<evidence type="ECO:0000313" key="7">
    <source>
        <dbReference type="EMBL" id="MBM7716536.1"/>
    </source>
</evidence>
<evidence type="ECO:0000256" key="4">
    <source>
        <dbReference type="ARBA" id="ARBA00022989"/>
    </source>
</evidence>
<evidence type="ECO:0000256" key="2">
    <source>
        <dbReference type="ARBA" id="ARBA00010221"/>
    </source>
</evidence>
<dbReference type="Proteomes" id="UP000823485">
    <property type="component" value="Unassembled WGS sequence"/>
</dbReference>
<comment type="subcellular location">
    <subcellularLocation>
        <location evidence="1">Membrane</location>
        <topology evidence="1">Single-pass membrane protein</topology>
    </subcellularLocation>
</comment>
<keyword evidence="5 6" id="KW-0472">Membrane</keyword>
<protein>
    <submittedName>
        <fullName evidence="7">Uncharacterized protein (TIGR01732 family)</fullName>
    </submittedName>
</protein>
<keyword evidence="4 6" id="KW-1133">Transmembrane helix</keyword>
<feature type="transmembrane region" description="Helical" evidence="6">
    <location>
        <begin position="48"/>
        <end position="69"/>
    </location>
</feature>
<dbReference type="InterPro" id="IPR010070">
    <property type="entry name" value="YjcZ-like"/>
</dbReference>
<evidence type="ECO:0000256" key="6">
    <source>
        <dbReference type="SAM" id="Phobius"/>
    </source>
</evidence>
<evidence type="ECO:0000256" key="1">
    <source>
        <dbReference type="ARBA" id="ARBA00004167"/>
    </source>
</evidence>
<proteinExistence type="inferred from homology"/>
<gene>
    <name evidence="7" type="ORF">JOC94_003556</name>
</gene>
<keyword evidence="3 6" id="KW-0812">Transmembrane</keyword>
<keyword evidence="8" id="KW-1185">Reference proteome</keyword>
<dbReference type="EMBL" id="JAFBFH010000028">
    <property type="protein sequence ID" value="MBM7716536.1"/>
    <property type="molecule type" value="Genomic_DNA"/>
</dbReference>
<comment type="caution">
    <text evidence="7">The sequence shown here is derived from an EMBL/GenBank/DDBJ whole genome shotgun (WGS) entry which is preliminary data.</text>
</comment>
<sequence>MMIKDELGPSVYFLQYLAVCPNTGRDVYVIYFRTSKGGVEMGGYGGGYGSNFALILVLFILLVIVGAFYGY</sequence>
<comment type="similarity">
    <text evidence="2">Belongs to the SscA family.</text>
</comment>